<dbReference type="Proteomes" id="UP000238937">
    <property type="component" value="Unassembled WGS sequence"/>
</dbReference>
<comment type="caution">
    <text evidence="1">The sequence shown here is derived from an EMBL/GenBank/DDBJ whole genome shotgun (WGS) entry which is preliminary data.</text>
</comment>
<dbReference type="AlphaFoldDB" id="A0A2T1GHQ1"/>
<evidence type="ECO:0000313" key="1">
    <source>
        <dbReference type="EMBL" id="PSB57203.1"/>
    </source>
</evidence>
<keyword evidence="2" id="KW-1185">Reference proteome</keyword>
<accession>A0A2T1GHQ1</accession>
<dbReference type="SUPFAM" id="SSF56399">
    <property type="entry name" value="ADP-ribosylation"/>
    <property type="match status" value="1"/>
</dbReference>
<dbReference type="EMBL" id="PVWO01000087">
    <property type="protein sequence ID" value="PSB57203.1"/>
    <property type="molecule type" value="Genomic_DNA"/>
</dbReference>
<dbReference type="Gene3D" id="3.90.175.10">
    <property type="entry name" value="Diphtheria Toxin, domain 1"/>
    <property type="match status" value="1"/>
</dbReference>
<dbReference type="RefSeq" id="WP_106303191.1">
    <property type="nucleotide sequence ID" value="NZ_PVWO01000087.1"/>
</dbReference>
<evidence type="ECO:0008006" key="3">
    <source>
        <dbReference type="Google" id="ProtNLM"/>
    </source>
</evidence>
<organism evidence="1 2">
    <name type="scientific">Chamaesiphon polymorphus CCALA 037</name>
    <dbReference type="NCBI Taxonomy" id="2107692"/>
    <lineage>
        <taxon>Bacteria</taxon>
        <taxon>Bacillati</taxon>
        <taxon>Cyanobacteriota</taxon>
        <taxon>Cyanophyceae</taxon>
        <taxon>Gomontiellales</taxon>
        <taxon>Chamaesiphonaceae</taxon>
        <taxon>Chamaesiphon</taxon>
    </lineage>
</organism>
<sequence>MTNKPIEILGYHGTSQERAAAILSTGFRASDNDYDWLGTGIYFFQDAPLRARQWATQQHPKDPAVICSRIHLDNCIDLFDIGWQPLLKNVYNAFVEQYRDTKQPLPKQNPERSKAHRLDCAFFNYSIEFIALQTQQIKAVRAAFVEGERLFPDSAIFDLTHVQIAIRDPELIIESQLIEI</sequence>
<name>A0A2T1GHQ1_9CYAN</name>
<dbReference type="OrthoDB" id="274805at2"/>
<gene>
    <name evidence="1" type="ORF">C7B77_09210</name>
</gene>
<proteinExistence type="predicted"/>
<evidence type="ECO:0000313" key="2">
    <source>
        <dbReference type="Proteomes" id="UP000238937"/>
    </source>
</evidence>
<protein>
    <recommendedName>
        <fullName evidence="3">DUF3990 domain-containing protein</fullName>
    </recommendedName>
</protein>
<reference evidence="1 2" key="1">
    <citation type="submission" date="2018-03" db="EMBL/GenBank/DDBJ databases">
        <title>The ancient ancestry and fast evolution of plastids.</title>
        <authorList>
            <person name="Moore K.R."/>
            <person name="Magnabosco C."/>
            <person name="Momper L."/>
            <person name="Gold D.A."/>
            <person name="Bosak T."/>
            <person name="Fournier G.P."/>
        </authorList>
    </citation>
    <scope>NUCLEOTIDE SEQUENCE [LARGE SCALE GENOMIC DNA]</scope>
    <source>
        <strain evidence="1 2">CCALA 037</strain>
    </source>
</reference>